<evidence type="ECO:0000313" key="4">
    <source>
        <dbReference type="Proteomes" id="UP000310477"/>
    </source>
</evidence>
<sequence>MKLFRYIILSFCALLLTSVDNESYALSTYSFQQVVQQTDSTKRDTTKKIMKKGGGLDDKLEYYAKDTTDIDRKNGIMQLYGSARVIYDEFELDAEYIRFDSRNNTIFARGIKNDKGKYTGRPIFKMGQEGTSLADSINYNTKLGKGIVYGVSTEQEGGFFSGGIAKIQPDEEVHSLGQTFSTCNLAEPHFGIHFTKAIITKNQIITGPVYMEFERIPMPLGLPFAFFPKPNKKSSGFILPTPQEDATKGFGLLNGGYYVALNDYWDAKITGNIFTNGSYDLNLATNYMKRYKHNGNFNLAYSSTRNGLEGTPEYTPQKNFNIAWTHSQNPLARPGSTFSASVNAGTASYFRVTGANATNDFDQIARNTLSSSIAYGKTFGDGLFNLTSALTHSQETSAKTITLTLPSVSLNMSTINPFDPKDRVGTQKFYQKLTVGYNLEAKNTVSDQESLVFAKGGLSRFQNGFQHNIPISLPFNVLQFLNFNTSANYTERWYFQTIEKRYIRLATSDSVKIDTVSGFKRAGEYNLNLGMSTKLYGKREFKKPIGNIAAIRHVITPNIGFSYRPDFSSNNYNYYRDQVYYTNDIRPGKSVPIANDGSQIVRGANGQPLRYSIFEQGIFGGPSAGKYAGLNFSVDNNVELKVLSSKDTTGTGERKIPIIQGLTFSSAYNFVAPSKKLAPINFSGRSQFTDKLGFNFGGVLSPYAVDFVQTTTGSGASQFTSSSFQEVDRYVWQDGKLPRLVSLNFSTDFSFNPDALKSRNKNMDAVKNANDVNNNGNRTQEQIEQLASISRDPNAFVDFNIPWNIALSYSFNYSNPLGQRSTRTISNSLNFNGDFNLTPKWKIQFTSGYDLVRSEISPTSFSIYRDLHCWDLSASWVPFGQYQSYSIDIKVKASILQDLKLSKRKGFYTRY</sequence>
<keyword evidence="4" id="KW-1185">Reference proteome</keyword>
<protein>
    <submittedName>
        <fullName evidence="3">LPS-assembly protein LptD</fullName>
    </submittedName>
</protein>
<dbReference type="Proteomes" id="UP000310477">
    <property type="component" value="Unassembled WGS sequence"/>
</dbReference>
<reference evidence="3 4" key="1">
    <citation type="submission" date="2019-04" db="EMBL/GenBank/DDBJ databases">
        <title>Pedobacter sp. AR-2-6 sp. nov., isolated from Arctic soil.</title>
        <authorList>
            <person name="Dahal R.H."/>
            <person name="Kim D.-U."/>
        </authorList>
    </citation>
    <scope>NUCLEOTIDE SEQUENCE [LARGE SCALE GENOMIC DNA]</scope>
    <source>
        <strain evidence="3 4">AR-2-6</strain>
    </source>
</reference>
<dbReference type="EMBL" id="SWBO01000002">
    <property type="protein sequence ID" value="TKC02531.1"/>
    <property type="molecule type" value="Genomic_DNA"/>
</dbReference>
<evidence type="ECO:0000259" key="2">
    <source>
        <dbReference type="Pfam" id="PF19838"/>
    </source>
</evidence>
<evidence type="ECO:0000256" key="1">
    <source>
        <dbReference type="SAM" id="SignalP"/>
    </source>
</evidence>
<dbReference type="GO" id="GO:0009279">
    <property type="term" value="C:cell outer membrane"/>
    <property type="evidence" value="ECO:0007669"/>
    <property type="project" value="TreeGrafter"/>
</dbReference>
<dbReference type="OrthoDB" id="9802320at2"/>
<name>A0A4U1C9T4_9SPHI</name>
<dbReference type="PANTHER" id="PTHR30189">
    <property type="entry name" value="LPS-ASSEMBLY PROTEIN"/>
    <property type="match status" value="1"/>
</dbReference>
<evidence type="ECO:0000313" key="3">
    <source>
        <dbReference type="EMBL" id="TKC02531.1"/>
    </source>
</evidence>
<organism evidence="3 4">
    <name type="scientific">Pedobacter cryotolerans</name>
    <dbReference type="NCBI Taxonomy" id="2571270"/>
    <lineage>
        <taxon>Bacteria</taxon>
        <taxon>Pseudomonadati</taxon>
        <taxon>Bacteroidota</taxon>
        <taxon>Sphingobacteriia</taxon>
        <taxon>Sphingobacteriales</taxon>
        <taxon>Sphingobacteriaceae</taxon>
        <taxon>Pedobacter</taxon>
    </lineage>
</organism>
<feature type="chain" id="PRO_5020641893" evidence="1">
    <location>
        <begin position="22"/>
        <end position="911"/>
    </location>
</feature>
<dbReference type="PANTHER" id="PTHR30189:SF1">
    <property type="entry name" value="LPS-ASSEMBLY PROTEIN LPTD"/>
    <property type="match status" value="1"/>
</dbReference>
<dbReference type="GO" id="GO:1990351">
    <property type="term" value="C:transporter complex"/>
    <property type="evidence" value="ECO:0007669"/>
    <property type="project" value="TreeGrafter"/>
</dbReference>
<dbReference type="InterPro" id="IPR045659">
    <property type="entry name" value="LptD_2"/>
</dbReference>
<feature type="domain" description="LPS-assembly protein LptD central" evidence="2">
    <location>
        <begin position="204"/>
        <end position="703"/>
    </location>
</feature>
<gene>
    <name evidence="3" type="ORF">FA045_04445</name>
</gene>
<accession>A0A4U1C9T4</accession>
<keyword evidence="1" id="KW-0732">Signal</keyword>
<comment type="caution">
    <text evidence="3">The sequence shown here is derived from an EMBL/GenBank/DDBJ whole genome shotgun (WGS) entry which is preliminary data.</text>
</comment>
<proteinExistence type="predicted"/>
<dbReference type="Pfam" id="PF19838">
    <property type="entry name" value="LptD_2"/>
    <property type="match status" value="1"/>
</dbReference>
<feature type="signal peptide" evidence="1">
    <location>
        <begin position="1"/>
        <end position="21"/>
    </location>
</feature>
<dbReference type="AlphaFoldDB" id="A0A4U1C9T4"/>
<dbReference type="InterPro" id="IPR050218">
    <property type="entry name" value="LptD"/>
</dbReference>